<comment type="cofactor">
    <cofactor evidence="3">
        <name>Mg(2+)</name>
        <dbReference type="ChEBI" id="CHEBI:18420"/>
    </cofactor>
</comment>
<keyword evidence="3" id="KW-0460">Magnesium</keyword>
<dbReference type="InterPro" id="IPR023214">
    <property type="entry name" value="HAD_sf"/>
</dbReference>
<dbReference type="Gene3D" id="3.40.50.1000">
    <property type="entry name" value="HAD superfamily/HAD-like"/>
    <property type="match status" value="1"/>
</dbReference>
<keyword evidence="5" id="KW-1185">Reference proteome</keyword>
<evidence type="ECO:0000256" key="3">
    <source>
        <dbReference type="RuleBase" id="RU361117"/>
    </source>
</evidence>
<comment type="pathway">
    <text evidence="3">Glycan biosynthesis; trehalose biosynthesis.</text>
</comment>
<comment type="function">
    <text evidence="2 3">Removes the phosphate from trehalose 6-phosphate to produce free trehalose.</text>
</comment>
<reference evidence="4 5" key="1">
    <citation type="submission" date="2021-01" db="EMBL/GenBank/DDBJ databases">
        <title>Whole genome shotgun sequence of Catellatospora chokoriensis NBRC 107358.</title>
        <authorList>
            <person name="Komaki H."/>
            <person name="Tamura T."/>
        </authorList>
    </citation>
    <scope>NUCLEOTIDE SEQUENCE [LARGE SCALE GENOMIC DNA]</scope>
    <source>
        <strain evidence="4 5">NBRC 107358</strain>
    </source>
</reference>
<dbReference type="Proteomes" id="UP000619293">
    <property type="component" value="Unassembled WGS sequence"/>
</dbReference>
<dbReference type="NCBIfam" id="TIGR00685">
    <property type="entry name" value="T6PP"/>
    <property type="match status" value="1"/>
</dbReference>
<dbReference type="GO" id="GO:0005992">
    <property type="term" value="P:trehalose biosynthetic process"/>
    <property type="evidence" value="ECO:0007669"/>
    <property type="project" value="UniProtKB-UniPathway"/>
</dbReference>
<evidence type="ECO:0000256" key="2">
    <source>
        <dbReference type="ARBA" id="ARBA00024179"/>
    </source>
</evidence>
<dbReference type="AlphaFoldDB" id="A0A8J3KBV8"/>
<dbReference type="InterPro" id="IPR003337">
    <property type="entry name" value="Trehalose_PPase"/>
</dbReference>
<gene>
    <name evidence="4" type="ORF">Cch02nite_78090</name>
</gene>
<dbReference type="UniPathway" id="UPA00299"/>
<dbReference type="GO" id="GO:0004805">
    <property type="term" value="F:trehalose-phosphatase activity"/>
    <property type="evidence" value="ECO:0007669"/>
    <property type="project" value="UniProtKB-EC"/>
</dbReference>
<evidence type="ECO:0000313" key="4">
    <source>
        <dbReference type="EMBL" id="GIF94365.1"/>
    </source>
</evidence>
<dbReference type="InterPro" id="IPR044651">
    <property type="entry name" value="OTSB-like"/>
</dbReference>
<comment type="caution">
    <text evidence="4">The sequence shown here is derived from an EMBL/GenBank/DDBJ whole genome shotgun (WGS) entry which is preliminary data.</text>
</comment>
<accession>A0A8J3KBV8</accession>
<proteinExistence type="inferred from homology"/>
<dbReference type="EMBL" id="BONG01000093">
    <property type="protein sequence ID" value="GIF94365.1"/>
    <property type="molecule type" value="Genomic_DNA"/>
</dbReference>
<dbReference type="SUPFAM" id="SSF56784">
    <property type="entry name" value="HAD-like"/>
    <property type="match status" value="1"/>
</dbReference>
<keyword evidence="1 3" id="KW-0378">Hydrolase</keyword>
<keyword evidence="3" id="KW-0479">Metal-binding</keyword>
<evidence type="ECO:0000313" key="5">
    <source>
        <dbReference type="Proteomes" id="UP000619293"/>
    </source>
</evidence>
<dbReference type="Gene3D" id="3.30.70.1020">
    <property type="entry name" value="Trehalose-6-phosphate phosphatase related protein, domain 2"/>
    <property type="match status" value="1"/>
</dbReference>
<comment type="catalytic activity">
    <reaction evidence="3">
        <text>alpha,alpha-trehalose 6-phosphate + H2O = alpha,alpha-trehalose + phosphate</text>
        <dbReference type="Rhea" id="RHEA:23420"/>
        <dbReference type="ChEBI" id="CHEBI:15377"/>
        <dbReference type="ChEBI" id="CHEBI:16551"/>
        <dbReference type="ChEBI" id="CHEBI:43474"/>
        <dbReference type="ChEBI" id="CHEBI:58429"/>
        <dbReference type="EC" id="3.1.3.12"/>
    </reaction>
</comment>
<dbReference type="PANTHER" id="PTHR43768:SF3">
    <property type="entry name" value="TREHALOSE 6-PHOSPHATE PHOSPHATASE"/>
    <property type="match status" value="1"/>
</dbReference>
<dbReference type="Pfam" id="PF02358">
    <property type="entry name" value="Trehalose_PPase"/>
    <property type="match status" value="1"/>
</dbReference>
<dbReference type="RefSeq" id="WP_191839059.1">
    <property type="nucleotide sequence ID" value="NZ_BAAALB010000006.1"/>
</dbReference>
<name>A0A8J3KBV8_9ACTN</name>
<dbReference type="EC" id="3.1.3.12" evidence="3"/>
<evidence type="ECO:0000256" key="1">
    <source>
        <dbReference type="ARBA" id="ARBA00022801"/>
    </source>
</evidence>
<dbReference type="InterPro" id="IPR036412">
    <property type="entry name" value="HAD-like_sf"/>
</dbReference>
<comment type="similarity">
    <text evidence="3">Belongs to the trehalose phosphatase family.</text>
</comment>
<dbReference type="PANTHER" id="PTHR43768">
    <property type="entry name" value="TREHALOSE 6-PHOSPHATE PHOSPHATASE"/>
    <property type="match status" value="1"/>
</dbReference>
<organism evidence="4 5">
    <name type="scientific">Catellatospora chokoriensis</name>
    <dbReference type="NCBI Taxonomy" id="310353"/>
    <lineage>
        <taxon>Bacteria</taxon>
        <taxon>Bacillati</taxon>
        <taxon>Actinomycetota</taxon>
        <taxon>Actinomycetes</taxon>
        <taxon>Micromonosporales</taxon>
        <taxon>Micromonosporaceae</taxon>
        <taxon>Catellatospora</taxon>
    </lineage>
</organism>
<sequence>MTEHPSRALAYVRDNAAAAGLVLDFDGVLSPMVDEPAESRLMAGNAELLARLRVRLRALAVVSGRPTEFLRDRVPVPGVHVVGSYGLEDDPETESWLPMVRWATTELERIFAGGEGVWVERKAVTVAAHWRTAADRAHAQARAQAAVERLAAETGLWVVPGKLVLELRPPLAVDKGTTLARLVAGHGLQAVVYVGDDEGDAPAMRQAVVAGGHALLVDHGAETPSGLRELASEVFPGVEGFQVWLGALAEQLDRP</sequence>
<dbReference type="GO" id="GO:0046872">
    <property type="term" value="F:metal ion binding"/>
    <property type="evidence" value="ECO:0007669"/>
    <property type="project" value="UniProtKB-KW"/>
</dbReference>
<protein>
    <recommendedName>
        <fullName evidence="3">Trehalose 6-phosphate phosphatase</fullName>
        <ecNumber evidence="3">3.1.3.12</ecNumber>
    </recommendedName>
</protein>